<accession>A0A090W301</accession>
<dbReference type="RefSeq" id="WP_052414990.1">
    <property type="nucleotide sequence ID" value="NZ_BBNS01000011.1"/>
</dbReference>
<proteinExistence type="predicted"/>
<protein>
    <submittedName>
        <fullName evidence="1">Glycosyltransferase</fullName>
    </submittedName>
</protein>
<dbReference type="EMBL" id="BBNS01000011">
    <property type="protein sequence ID" value="GAL71321.1"/>
    <property type="molecule type" value="Genomic_DNA"/>
</dbReference>
<dbReference type="AlphaFoldDB" id="A0A090W301"/>
<dbReference type="GO" id="GO:0016740">
    <property type="term" value="F:transferase activity"/>
    <property type="evidence" value="ECO:0007669"/>
    <property type="project" value="UniProtKB-KW"/>
</dbReference>
<name>A0A090W301_9FLAO</name>
<dbReference type="Proteomes" id="UP000029646">
    <property type="component" value="Unassembled WGS sequence"/>
</dbReference>
<sequence length="142" mass="16290">MASRILFILHIPPPINGAALVGKYIKDSEIINTRFETQYVNLTASFSLEKIGKGGIEKFKHIFDIVRNVVKTLKQNKYDLCYMTLTAKGAGFYKDFVIILLVKLFKVKIIYHFHNKGVALNSKNGITQCCINMRLKILRVFY</sequence>
<evidence type="ECO:0000313" key="1">
    <source>
        <dbReference type="EMBL" id="GAL71321.1"/>
    </source>
</evidence>
<reference evidence="1 2" key="1">
    <citation type="journal article" date="2014" name="Genome Announc.">
        <title>Draft Genome Sequence of Marine Flavobacterium Jejuia pallidilutea Strain 11shimoA1 and Pigmentation Mutants.</title>
        <authorList>
            <person name="Takatani N."/>
            <person name="Nakanishi M."/>
            <person name="Meirelles P."/>
            <person name="Mino S."/>
            <person name="Suda W."/>
            <person name="Oshima K."/>
            <person name="Hattori M."/>
            <person name="Ohkuma M."/>
            <person name="Hosokawa M."/>
            <person name="Miyashita K."/>
            <person name="Thompson F.L."/>
            <person name="Niwa A."/>
            <person name="Sawabe T."/>
            <person name="Sawabe T."/>
        </authorList>
    </citation>
    <scope>NUCLEOTIDE SEQUENCE [LARGE SCALE GENOMIC DNA]</scope>
    <source>
        <strain evidence="2">JCM19302</strain>
    </source>
</reference>
<evidence type="ECO:0000313" key="2">
    <source>
        <dbReference type="Proteomes" id="UP000029646"/>
    </source>
</evidence>
<organism evidence="1 2">
    <name type="scientific">Jejuia pallidilutea</name>
    <dbReference type="NCBI Taxonomy" id="504487"/>
    <lineage>
        <taxon>Bacteria</taxon>
        <taxon>Pseudomonadati</taxon>
        <taxon>Bacteroidota</taxon>
        <taxon>Flavobacteriia</taxon>
        <taxon>Flavobacteriales</taxon>
        <taxon>Flavobacteriaceae</taxon>
        <taxon>Jejuia</taxon>
    </lineage>
</organism>
<gene>
    <name evidence="1" type="ORF">JCM19302_998</name>
</gene>
<comment type="caution">
    <text evidence="1">The sequence shown here is derived from an EMBL/GenBank/DDBJ whole genome shotgun (WGS) entry which is preliminary data.</text>
</comment>
<keyword evidence="1" id="KW-0808">Transferase</keyword>